<reference evidence="8 9" key="1">
    <citation type="submission" date="2018-04" db="EMBL/GenBank/DDBJ databases">
        <authorList>
            <person name="Vogel A."/>
        </authorList>
    </citation>
    <scope>NUCLEOTIDE SEQUENCE [LARGE SCALE GENOMIC DNA]</scope>
</reference>
<feature type="coiled-coil region" evidence="6">
    <location>
        <begin position="205"/>
        <end position="232"/>
    </location>
</feature>
<protein>
    <recommendedName>
        <fullName evidence="10">Protein FLX-like 2</fullName>
    </recommendedName>
</protein>
<dbReference type="InterPro" id="IPR040353">
    <property type="entry name" value="FLX/FLX-like"/>
</dbReference>
<dbReference type="GO" id="GO:0009908">
    <property type="term" value="P:flower development"/>
    <property type="evidence" value="ECO:0007669"/>
    <property type="project" value="UniProtKB-KW"/>
</dbReference>
<keyword evidence="4 6" id="KW-0175">Coiled coil</keyword>
<comment type="similarity">
    <text evidence="1">Belongs to the FLX family.</text>
</comment>
<feature type="coiled-coil region" evidence="6">
    <location>
        <begin position="69"/>
        <end position="159"/>
    </location>
</feature>
<evidence type="ECO:0000256" key="7">
    <source>
        <dbReference type="SAM" id="MobiDB-lite"/>
    </source>
</evidence>
<evidence type="ECO:0000256" key="5">
    <source>
        <dbReference type="ARBA" id="ARBA00023089"/>
    </source>
</evidence>
<keyword evidence="9" id="KW-1185">Reference proteome</keyword>
<sequence length="417" mass="45536">MGSKNNKPLPPFMRHPPLLPNTVHPDPYGPSIRPQLGGFPPFEMLHRPEILEQKITTQHAEMQKLVTENLRLAATHETLRQELAAAKHELQLVHTHIGAMKAEKENQTMGLKDKIARIEAELKAADPLKVELQKARAEAQSLVAERQELILKAQKMNQDLQRTHASTQQIPVLLSELEALRQELQHCRATYEYDRKYYHDHLESLKVMEKEYTAMANEVEKLRTELNNTTNLERTGVAYGNSTVHNESDATNNYPVTQNVYGDAYGIAQGRGPPPTMGNASGVAAPASNSPNFGARAGPPNSSKQAHDPSKMLNYDPQRGRPGPGYDLQRGATGATYDAQRGGPGYPGYDAYRSLGSGSGYEYSGGTNYEAAGHEAIAGVGTQGQIGHSRNMVYGSAAPLSGNIATGYDGALRGAHR</sequence>
<keyword evidence="3" id="KW-0221">Differentiation</keyword>
<gene>
    <name evidence="8" type="ORF">CCAM_LOCUS209</name>
</gene>
<name>A0A484JYQ1_9ASTE</name>
<proteinExistence type="inferred from homology"/>
<keyword evidence="2" id="KW-0217">Developmental protein</keyword>
<dbReference type="Proteomes" id="UP000595140">
    <property type="component" value="Unassembled WGS sequence"/>
</dbReference>
<evidence type="ECO:0000313" key="9">
    <source>
        <dbReference type="Proteomes" id="UP000595140"/>
    </source>
</evidence>
<evidence type="ECO:0000256" key="2">
    <source>
        <dbReference type="ARBA" id="ARBA00022473"/>
    </source>
</evidence>
<dbReference type="EMBL" id="OOIL02000001">
    <property type="protein sequence ID" value="VFQ58433.1"/>
    <property type="molecule type" value="Genomic_DNA"/>
</dbReference>
<evidence type="ECO:0000256" key="6">
    <source>
        <dbReference type="SAM" id="Coils"/>
    </source>
</evidence>
<dbReference type="OrthoDB" id="1911379at2759"/>
<keyword evidence="5" id="KW-0287">Flowering</keyword>
<evidence type="ECO:0000256" key="4">
    <source>
        <dbReference type="ARBA" id="ARBA00023054"/>
    </source>
</evidence>
<evidence type="ECO:0000256" key="1">
    <source>
        <dbReference type="ARBA" id="ARBA00005405"/>
    </source>
</evidence>
<dbReference type="PANTHER" id="PTHR33405">
    <property type="entry name" value="PROTEIN FLX-LIKE 2"/>
    <property type="match status" value="1"/>
</dbReference>
<evidence type="ECO:0000313" key="8">
    <source>
        <dbReference type="EMBL" id="VFQ58433.1"/>
    </source>
</evidence>
<dbReference type="AlphaFoldDB" id="A0A484JYQ1"/>
<evidence type="ECO:0000256" key="3">
    <source>
        <dbReference type="ARBA" id="ARBA00022782"/>
    </source>
</evidence>
<evidence type="ECO:0008006" key="10">
    <source>
        <dbReference type="Google" id="ProtNLM"/>
    </source>
</evidence>
<accession>A0A484JYQ1</accession>
<dbReference type="PANTHER" id="PTHR33405:SF4">
    <property type="entry name" value="PROTEIN FLX-LIKE 2"/>
    <property type="match status" value="1"/>
</dbReference>
<feature type="region of interest" description="Disordered" evidence="7">
    <location>
        <begin position="267"/>
        <end position="345"/>
    </location>
</feature>
<dbReference type="GO" id="GO:0030154">
    <property type="term" value="P:cell differentiation"/>
    <property type="evidence" value="ECO:0007669"/>
    <property type="project" value="UniProtKB-KW"/>
</dbReference>
<organism evidence="8 9">
    <name type="scientific">Cuscuta campestris</name>
    <dbReference type="NCBI Taxonomy" id="132261"/>
    <lineage>
        <taxon>Eukaryota</taxon>
        <taxon>Viridiplantae</taxon>
        <taxon>Streptophyta</taxon>
        <taxon>Embryophyta</taxon>
        <taxon>Tracheophyta</taxon>
        <taxon>Spermatophyta</taxon>
        <taxon>Magnoliopsida</taxon>
        <taxon>eudicotyledons</taxon>
        <taxon>Gunneridae</taxon>
        <taxon>Pentapetalae</taxon>
        <taxon>asterids</taxon>
        <taxon>lamiids</taxon>
        <taxon>Solanales</taxon>
        <taxon>Convolvulaceae</taxon>
        <taxon>Cuscuteae</taxon>
        <taxon>Cuscuta</taxon>
        <taxon>Cuscuta subgen. Grammica</taxon>
        <taxon>Cuscuta sect. Cleistogrammica</taxon>
    </lineage>
</organism>